<dbReference type="PIRSF" id="PIRSF036578">
    <property type="entry name" value="RFC1"/>
    <property type="match status" value="1"/>
</dbReference>
<evidence type="ECO:0000256" key="7">
    <source>
        <dbReference type="ARBA" id="ARBA00022840"/>
    </source>
</evidence>
<evidence type="ECO:0000259" key="14">
    <source>
        <dbReference type="PROSITE" id="PS50172"/>
    </source>
</evidence>
<dbReference type="SMART" id="SM00382">
    <property type="entry name" value="AAA"/>
    <property type="match status" value="1"/>
</dbReference>
<dbReference type="SMART" id="SM00292">
    <property type="entry name" value="BRCT"/>
    <property type="match status" value="1"/>
</dbReference>
<feature type="compositionally biased region" description="Low complexity" evidence="13">
    <location>
        <begin position="397"/>
        <end position="412"/>
    </location>
</feature>
<dbReference type="InterPro" id="IPR012178">
    <property type="entry name" value="RFC1"/>
</dbReference>
<feature type="compositionally biased region" description="Acidic residues" evidence="13">
    <location>
        <begin position="927"/>
        <end position="946"/>
    </location>
</feature>
<name>A0A336K826_CULSO</name>
<evidence type="ECO:0000256" key="9">
    <source>
        <dbReference type="ARBA" id="ARBA00023242"/>
    </source>
</evidence>
<dbReference type="InterPro" id="IPR003959">
    <property type="entry name" value="ATPase_AAA_core"/>
</dbReference>
<evidence type="ECO:0000256" key="6">
    <source>
        <dbReference type="ARBA" id="ARBA00022741"/>
    </source>
</evidence>
<dbReference type="Gene3D" id="3.40.50.10190">
    <property type="entry name" value="BRCT domain"/>
    <property type="match status" value="1"/>
</dbReference>
<comment type="subcellular location">
    <subcellularLocation>
        <location evidence="1 12">Nucleus</location>
    </subcellularLocation>
</comment>
<dbReference type="GO" id="GO:0006281">
    <property type="term" value="P:DNA repair"/>
    <property type="evidence" value="ECO:0007669"/>
    <property type="project" value="InterPro"/>
</dbReference>
<evidence type="ECO:0000256" key="12">
    <source>
        <dbReference type="PIRNR" id="PIRNR036578"/>
    </source>
</evidence>
<evidence type="ECO:0000256" key="1">
    <source>
        <dbReference type="ARBA" id="ARBA00004123"/>
    </source>
</evidence>
<dbReference type="Pfam" id="PF00533">
    <property type="entry name" value="BRCT"/>
    <property type="match status" value="1"/>
</dbReference>
<feature type="compositionally biased region" description="Basic and acidic residues" evidence="13">
    <location>
        <begin position="124"/>
        <end position="173"/>
    </location>
</feature>
<dbReference type="Gene3D" id="1.10.8.60">
    <property type="match status" value="1"/>
</dbReference>
<feature type="compositionally biased region" description="Basic and acidic residues" evidence="13">
    <location>
        <begin position="102"/>
        <end position="117"/>
    </location>
</feature>
<dbReference type="PANTHER" id="PTHR23389:SF6">
    <property type="entry name" value="REPLICATION FACTOR C SUBUNIT 1"/>
    <property type="match status" value="1"/>
</dbReference>
<proteinExistence type="inferred from homology"/>
<evidence type="ECO:0000256" key="13">
    <source>
        <dbReference type="SAM" id="MobiDB-lite"/>
    </source>
</evidence>
<dbReference type="Gene3D" id="3.40.50.300">
    <property type="entry name" value="P-loop containing nucleotide triphosphate hydrolases"/>
    <property type="match status" value="1"/>
</dbReference>
<organism evidence="15">
    <name type="scientific">Culicoides sonorensis</name>
    <name type="common">Biting midge</name>
    <dbReference type="NCBI Taxonomy" id="179676"/>
    <lineage>
        <taxon>Eukaryota</taxon>
        <taxon>Metazoa</taxon>
        <taxon>Ecdysozoa</taxon>
        <taxon>Arthropoda</taxon>
        <taxon>Hexapoda</taxon>
        <taxon>Insecta</taxon>
        <taxon>Pterygota</taxon>
        <taxon>Neoptera</taxon>
        <taxon>Endopterygota</taxon>
        <taxon>Diptera</taxon>
        <taxon>Nematocera</taxon>
        <taxon>Chironomoidea</taxon>
        <taxon>Ceratopogonidae</taxon>
        <taxon>Ceratopogoninae</taxon>
        <taxon>Culicoides</taxon>
        <taxon>Monoculicoides</taxon>
    </lineage>
</organism>
<feature type="region of interest" description="Disordered" evidence="13">
    <location>
        <begin position="15"/>
        <end position="242"/>
    </location>
</feature>
<feature type="compositionally biased region" description="Basic and acidic residues" evidence="13">
    <location>
        <begin position="180"/>
        <end position="200"/>
    </location>
</feature>
<evidence type="ECO:0000256" key="10">
    <source>
        <dbReference type="ARBA" id="ARBA00054501"/>
    </source>
</evidence>
<dbReference type="GO" id="GO:0005663">
    <property type="term" value="C:DNA replication factor C complex"/>
    <property type="evidence" value="ECO:0007669"/>
    <property type="project" value="InterPro"/>
</dbReference>
<dbReference type="AlphaFoldDB" id="A0A336K826"/>
<accession>A0A336K826</accession>
<dbReference type="Gene3D" id="1.20.272.10">
    <property type="match status" value="1"/>
</dbReference>
<dbReference type="OMA" id="QENYLHY"/>
<keyword evidence="8" id="KW-0238">DNA-binding</keyword>
<dbReference type="Pfam" id="PF08519">
    <property type="entry name" value="RFC1"/>
    <property type="match status" value="1"/>
</dbReference>
<feature type="compositionally biased region" description="Basic and acidic residues" evidence="13">
    <location>
        <begin position="78"/>
        <end position="91"/>
    </location>
</feature>
<dbReference type="Pfam" id="PF00004">
    <property type="entry name" value="AAA"/>
    <property type="match status" value="1"/>
</dbReference>
<evidence type="ECO:0000256" key="11">
    <source>
        <dbReference type="ARBA" id="ARBA00064311"/>
    </source>
</evidence>
<comment type="similarity">
    <text evidence="2 12">Belongs to the activator 1 large subunit family.</text>
</comment>
<keyword evidence="7 12" id="KW-0067">ATP-binding</keyword>
<sequence length="985" mass="110122">MSRDIRSYFSMAAAKKAKVVAESPMKRKSSVIALSDSDDDTPKPSSKEKVNSEKRHSKKRRVIDSDDDEAETKPKKKELKEEPKSKLKEVDVSTIFGNSPVKRIERVLPVKKERDLFGSDDDADLSKVDLDVSKTPEKVTKEKKKENTTPEKKESKIKTPKKEDKPVKHEKISPQHASSSKKDEKSVKKEHTSPKSEKHQSKPSSSSVKKEKPSGTPKDSKKRKIQDVEPKRELTDEERHERKVHIAMLMKQRLNRTGPSAPGSKEIPKGKKDCLSGLAFIITGELESQTRTEASDLIKSLGGRMMTVVSKKLNYMVVGEEAGPAKLAKADEFGVTQIDEDGLLDLIREKSGLPKKVKEETKVKEEKTETPKKVKKESPEKPKIKEEKHKIKEEKPSSSTASSSSSSSLTKTESIEVDTTNMAWVDKYKPTNIKQIIGQLGPTSNCQKLVNWLQKWDSNNDGSKKHQKPNPWAKNDDGAAFKAVLLSGPPGVGKTTTAHLVCKELGYDIVEFNASDTRSKRLLQEEVATLLSNKSLNAYVHGNSAKTSSKRVLIMDEVDGIGGNEDRGGTQELIQLIKTTAIPIICMCNDRQHPKIRSLVNYCFDLRFSKPKIEQIRAAMMSILFKEGMKIPKECLDEIIAGTGNDVRQTLNHLAMYSASKDTNSKEQDAYKKVAKLAEKDVKIGPFEVARKVFDTQEHKGLSIDDKLSFFFHDYNMAPLFVQENYLFVKPNAPKKQQLDLFAEAADSLSLGDLIEKRIRTNSAWTLLPVQGMFSSVIPGDLLEGNCSRINFPGWLGKNSKTNKRKRLAQEIHDHTRTCTSGSRLSVRLDYAQFLTKAIIDPLKDKAMDGVSESLDVIKAYKLLREDIESLVELSSWPRQKNPMEGVESKVKAALTRTYNKEVLPYSYSVQQAVKKKKVEISDDFEGFGDEEDLQEASGSEEEDDKLENNAFIKVKKPTVAKVKSSTSKAGTSKETAKGGKGKKK</sequence>
<dbReference type="FunFam" id="3.40.50.300:FF:000395">
    <property type="entry name" value="Replication factor C subunit 1"/>
    <property type="match status" value="1"/>
</dbReference>
<dbReference type="GO" id="GO:0003689">
    <property type="term" value="F:DNA clamp loader activity"/>
    <property type="evidence" value="ECO:0007669"/>
    <property type="project" value="UniProtKB-UniRule"/>
</dbReference>
<comment type="subunit">
    <text evidence="11">Large subunit of the RFC complex, an heteropentameric complex consisting of RFC1 and four small subunits RFC2, RFC3, RFC4 and RFC5; the RFC complex interacts with PCNA and the interaction involves RFC1.</text>
</comment>
<dbReference type="Pfam" id="PF25361">
    <property type="entry name" value="AAA_lid_RFC1"/>
    <property type="match status" value="1"/>
</dbReference>
<evidence type="ECO:0000313" key="15">
    <source>
        <dbReference type="EMBL" id="SSX01064.1"/>
    </source>
</evidence>
<dbReference type="CDD" id="cd18140">
    <property type="entry name" value="HLD_clamp_RFC"/>
    <property type="match status" value="1"/>
</dbReference>
<keyword evidence="4" id="KW-0597">Phosphoprotein</keyword>
<dbReference type="SUPFAM" id="SSF52540">
    <property type="entry name" value="P-loop containing nucleoside triphosphate hydrolases"/>
    <property type="match status" value="1"/>
</dbReference>
<comment type="function">
    <text evidence="10">Subunit of the replication factor C (RFC) complex which acts during elongation of primed DNA templates by DNA polymerases delta and epsilon, and is necessary for ATP-dependent loading of proliferating cell nuclear antigen (PCNA) onto primed DNA. This subunit binds to the primer-template junction. Binds the PO-B transcription element as well as other GA rich DNA sequences. Can bind single- or double-stranded DNA.</text>
</comment>
<dbReference type="InterPro" id="IPR013725">
    <property type="entry name" value="DNA_replication_fac_RFC1_C"/>
</dbReference>
<dbReference type="PROSITE" id="PS50172">
    <property type="entry name" value="BRCT"/>
    <property type="match status" value="1"/>
</dbReference>
<dbReference type="InterPro" id="IPR008921">
    <property type="entry name" value="DNA_pol3_clamp-load_cplx_C"/>
</dbReference>
<feature type="compositionally biased region" description="Basic and acidic residues" evidence="13">
    <location>
        <begin position="357"/>
        <end position="396"/>
    </location>
</feature>
<dbReference type="EMBL" id="UFQT01000194">
    <property type="protein sequence ID" value="SSX21444.1"/>
    <property type="molecule type" value="Genomic_DNA"/>
</dbReference>
<dbReference type="VEuPathDB" id="VectorBase:CSON004649"/>
<dbReference type="FunFam" id="1.20.272.10:FF:000005">
    <property type="entry name" value="Replication factor C subunit 1"/>
    <property type="match status" value="1"/>
</dbReference>
<dbReference type="SUPFAM" id="SSF52113">
    <property type="entry name" value="BRCT domain"/>
    <property type="match status" value="1"/>
</dbReference>
<evidence type="ECO:0000256" key="2">
    <source>
        <dbReference type="ARBA" id="ARBA00006116"/>
    </source>
</evidence>
<dbReference type="PANTHER" id="PTHR23389">
    <property type="entry name" value="CHROMOSOME TRANSMISSION FIDELITY FACTOR 18"/>
    <property type="match status" value="1"/>
</dbReference>
<dbReference type="GO" id="GO:0005634">
    <property type="term" value="C:nucleus"/>
    <property type="evidence" value="ECO:0007669"/>
    <property type="project" value="UniProtKB-SubCell"/>
</dbReference>
<feature type="compositionally biased region" description="Basic and acidic residues" evidence="13">
    <location>
        <begin position="40"/>
        <end position="54"/>
    </location>
</feature>
<dbReference type="CDD" id="cd00009">
    <property type="entry name" value="AAA"/>
    <property type="match status" value="1"/>
</dbReference>
<dbReference type="GO" id="GO:0003677">
    <property type="term" value="F:DNA binding"/>
    <property type="evidence" value="ECO:0007669"/>
    <property type="project" value="UniProtKB-KW"/>
</dbReference>
<dbReference type="InterPro" id="IPR036420">
    <property type="entry name" value="BRCT_dom_sf"/>
</dbReference>
<dbReference type="FunFam" id="3.40.50.10190:FF:000001">
    <property type="entry name" value="Replication factor C subunit 1"/>
    <property type="match status" value="1"/>
</dbReference>
<dbReference type="GO" id="GO:0006260">
    <property type="term" value="P:DNA replication"/>
    <property type="evidence" value="ECO:0007669"/>
    <property type="project" value="UniProtKB-KW"/>
</dbReference>
<keyword evidence="9 12" id="KW-0539">Nucleus</keyword>
<evidence type="ECO:0000256" key="5">
    <source>
        <dbReference type="ARBA" id="ARBA00022705"/>
    </source>
</evidence>
<dbReference type="InterPro" id="IPR047854">
    <property type="entry name" value="RFC_lid"/>
</dbReference>
<reference evidence="15" key="1">
    <citation type="submission" date="2018-04" db="EMBL/GenBank/DDBJ databases">
        <authorList>
            <person name="Go L.Y."/>
            <person name="Mitchell J.A."/>
        </authorList>
    </citation>
    <scope>NUCLEOTIDE SEQUENCE</scope>
    <source>
        <tissue evidence="15">Whole organism</tissue>
    </source>
</reference>
<evidence type="ECO:0000313" key="16">
    <source>
        <dbReference type="EMBL" id="SSX21444.1"/>
    </source>
</evidence>
<evidence type="ECO:0000256" key="8">
    <source>
        <dbReference type="ARBA" id="ARBA00023125"/>
    </source>
</evidence>
<dbReference type="InterPro" id="IPR003593">
    <property type="entry name" value="AAA+_ATPase"/>
</dbReference>
<dbReference type="SUPFAM" id="SSF48019">
    <property type="entry name" value="post-AAA+ oligomerization domain-like"/>
    <property type="match status" value="1"/>
</dbReference>
<feature type="domain" description="BRCT" evidence="14">
    <location>
        <begin position="270"/>
        <end position="354"/>
    </location>
</feature>
<protein>
    <recommendedName>
        <fullName evidence="3 12">Replication factor C subunit 1</fullName>
    </recommendedName>
</protein>
<reference evidence="16" key="2">
    <citation type="submission" date="2018-07" db="EMBL/GenBank/DDBJ databases">
        <authorList>
            <person name="Quirk P.G."/>
            <person name="Krulwich T.A."/>
        </authorList>
    </citation>
    <scope>NUCLEOTIDE SEQUENCE</scope>
</reference>
<feature type="region of interest" description="Disordered" evidence="13">
    <location>
        <begin position="927"/>
        <end position="985"/>
    </location>
</feature>
<dbReference type="FunFam" id="1.10.8.60:FF:000021">
    <property type="entry name" value="Replication factor C subunit 1"/>
    <property type="match status" value="1"/>
</dbReference>
<evidence type="ECO:0000256" key="3">
    <source>
        <dbReference type="ARBA" id="ARBA00020401"/>
    </source>
</evidence>
<gene>
    <name evidence="15" type="primary">CSON004649</name>
</gene>
<keyword evidence="6 12" id="KW-0547">Nucleotide-binding</keyword>
<feature type="compositionally biased region" description="Basic and acidic residues" evidence="13">
    <location>
        <begin position="225"/>
        <end position="241"/>
    </location>
</feature>
<dbReference type="GO" id="GO:0005524">
    <property type="term" value="F:ATP binding"/>
    <property type="evidence" value="ECO:0007669"/>
    <property type="project" value="UniProtKB-UniRule"/>
</dbReference>
<evidence type="ECO:0000256" key="4">
    <source>
        <dbReference type="ARBA" id="ARBA00022553"/>
    </source>
</evidence>
<dbReference type="InterPro" id="IPR027417">
    <property type="entry name" value="P-loop_NTPase"/>
</dbReference>
<feature type="region of interest" description="Disordered" evidence="13">
    <location>
        <begin position="357"/>
        <end position="413"/>
    </location>
</feature>
<keyword evidence="5 12" id="KW-0235">DNA replication</keyword>
<dbReference type="EMBL" id="UFQS01000194">
    <property type="protein sequence ID" value="SSX01064.1"/>
    <property type="molecule type" value="Genomic_DNA"/>
</dbReference>
<dbReference type="GO" id="GO:0016887">
    <property type="term" value="F:ATP hydrolysis activity"/>
    <property type="evidence" value="ECO:0007669"/>
    <property type="project" value="InterPro"/>
</dbReference>
<dbReference type="InterPro" id="IPR001357">
    <property type="entry name" value="BRCT_dom"/>
</dbReference>